<dbReference type="SUPFAM" id="SSF51905">
    <property type="entry name" value="FAD/NAD(P)-binding domain"/>
    <property type="match status" value="1"/>
</dbReference>
<dbReference type="GO" id="GO:0071949">
    <property type="term" value="F:FAD binding"/>
    <property type="evidence" value="ECO:0007669"/>
    <property type="project" value="InterPro"/>
</dbReference>
<dbReference type="Gene3D" id="3.30.9.10">
    <property type="entry name" value="D-Amino Acid Oxidase, subunit A, domain 2"/>
    <property type="match status" value="1"/>
</dbReference>
<name>A0A084SGG5_9BACT</name>
<feature type="domain" description="FAD-binding" evidence="1">
    <location>
        <begin position="22"/>
        <end position="336"/>
    </location>
</feature>
<evidence type="ECO:0000259" key="1">
    <source>
        <dbReference type="Pfam" id="PF01494"/>
    </source>
</evidence>
<proteinExistence type="predicted"/>
<evidence type="ECO:0000313" key="3">
    <source>
        <dbReference type="Proteomes" id="UP000028547"/>
    </source>
</evidence>
<dbReference type="PANTHER" id="PTHR46865:SF8">
    <property type="entry name" value="POSSIBLE OXIDOREDUCTASE"/>
    <property type="match status" value="1"/>
</dbReference>
<gene>
    <name evidence="2" type="ORF">Q664_46845</name>
</gene>
<protein>
    <submittedName>
        <fullName evidence="2">FAD-dependent oxidoreductase</fullName>
    </submittedName>
</protein>
<dbReference type="PANTHER" id="PTHR46865">
    <property type="entry name" value="OXIDOREDUCTASE-RELATED"/>
    <property type="match status" value="1"/>
</dbReference>
<organism evidence="2 3">
    <name type="scientific">Archangium violaceum Cb vi76</name>
    <dbReference type="NCBI Taxonomy" id="1406225"/>
    <lineage>
        <taxon>Bacteria</taxon>
        <taxon>Pseudomonadati</taxon>
        <taxon>Myxococcota</taxon>
        <taxon>Myxococcia</taxon>
        <taxon>Myxococcales</taxon>
        <taxon>Cystobacterineae</taxon>
        <taxon>Archangiaceae</taxon>
        <taxon>Archangium</taxon>
    </lineage>
</organism>
<dbReference type="Proteomes" id="UP000028547">
    <property type="component" value="Unassembled WGS sequence"/>
</dbReference>
<dbReference type="InterPro" id="IPR051704">
    <property type="entry name" value="FAD_aromatic-hydroxylase"/>
</dbReference>
<dbReference type="InterPro" id="IPR036188">
    <property type="entry name" value="FAD/NAD-bd_sf"/>
</dbReference>
<dbReference type="Pfam" id="PF01494">
    <property type="entry name" value="FAD_binding_3"/>
    <property type="match status" value="1"/>
</dbReference>
<dbReference type="InterPro" id="IPR002938">
    <property type="entry name" value="FAD-bd"/>
</dbReference>
<evidence type="ECO:0000313" key="2">
    <source>
        <dbReference type="EMBL" id="KFA87550.1"/>
    </source>
</evidence>
<dbReference type="RefSeq" id="WP_084610904.1">
    <property type="nucleotide sequence ID" value="NZ_JPMI01000367.1"/>
</dbReference>
<dbReference type="EMBL" id="JPMI01000367">
    <property type="protein sequence ID" value="KFA87550.1"/>
    <property type="molecule type" value="Genomic_DNA"/>
</dbReference>
<reference evidence="2 3" key="1">
    <citation type="submission" date="2014-07" db="EMBL/GenBank/DDBJ databases">
        <title>Draft Genome Sequence of Gephyronic Acid Producer, Cystobacter violaceus Strain Cb vi76.</title>
        <authorList>
            <person name="Stevens D.C."/>
            <person name="Young J."/>
            <person name="Carmichael R."/>
            <person name="Tan J."/>
            <person name="Taylor R.E."/>
        </authorList>
    </citation>
    <scope>NUCLEOTIDE SEQUENCE [LARGE SCALE GENOMIC DNA]</scope>
    <source>
        <strain evidence="2 3">Cb vi76</strain>
    </source>
</reference>
<dbReference type="PRINTS" id="PR00420">
    <property type="entry name" value="RNGMNOXGNASE"/>
</dbReference>
<sequence>MTGTTALYCLGIMTNSTTPRRRVLVVGLGISGIATAIRLHKLGWEPVLIERAPERRKGGYFIALFGTGKASAERFGVMETLVDRSSPRMETYEIDRAGRRHKGMNFVDAPGAPRPMLRGDMEHCLFSALPRDVEVRFATVPTRIAQDERGVDVTMTHTKSGTATTERFDLVVGADGMRSTVRRLVFGPHEDFLHPLNYMIAACVLRNPVPGYATHEGLVLAEAGRSAWVFPFANHNPTLLFSYRVEDVAAQFRGRPIESLREAYGPEEAGPVLSHLFDEFETADEYLFDSTNHVRMPSWHKGRVVLVGDSAWCLTLYSGMGASTGLAGGELLGNMLEMYPDDMERALSRWEEKLRPFIEDTQRDSLKARALFTPANEAQRIIRGATIRLMGNRLTGPIVKKVMRDRDLKAKMVDIVAK</sequence>
<accession>A0A084SGG5</accession>
<comment type="caution">
    <text evidence="2">The sequence shown here is derived from an EMBL/GenBank/DDBJ whole genome shotgun (WGS) entry which is preliminary data.</text>
</comment>
<dbReference type="Gene3D" id="3.50.50.60">
    <property type="entry name" value="FAD/NAD(P)-binding domain"/>
    <property type="match status" value="1"/>
</dbReference>
<dbReference type="AlphaFoldDB" id="A0A084SGG5"/>